<organism evidence="1">
    <name type="scientific">Arundo donax</name>
    <name type="common">Giant reed</name>
    <name type="synonym">Donax arundinaceus</name>
    <dbReference type="NCBI Taxonomy" id="35708"/>
    <lineage>
        <taxon>Eukaryota</taxon>
        <taxon>Viridiplantae</taxon>
        <taxon>Streptophyta</taxon>
        <taxon>Embryophyta</taxon>
        <taxon>Tracheophyta</taxon>
        <taxon>Spermatophyta</taxon>
        <taxon>Magnoliopsida</taxon>
        <taxon>Liliopsida</taxon>
        <taxon>Poales</taxon>
        <taxon>Poaceae</taxon>
        <taxon>PACMAD clade</taxon>
        <taxon>Arundinoideae</taxon>
        <taxon>Arundineae</taxon>
        <taxon>Arundo</taxon>
    </lineage>
</organism>
<name>A0A0A9GSA1_ARUDO</name>
<sequence length="57" mass="6535">MRKGYLLLKGSSAKHLSFNLPCPFILETWFLKRLECVRALIIGTKQNLCSPKTVTRL</sequence>
<accession>A0A0A9GSA1</accession>
<reference evidence="1" key="1">
    <citation type="submission" date="2014-09" db="EMBL/GenBank/DDBJ databases">
        <authorList>
            <person name="Magalhaes I.L.F."/>
            <person name="Oliveira U."/>
            <person name="Santos F.R."/>
            <person name="Vidigal T.H.D.A."/>
            <person name="Brescovit A.D."/>
            <person name="Santos A.J."/>
        </authorList>
    </citation>
    <scope>NUCLEOTIDE SEQUENCE</scope>
    <source>
        <tissue evidence="1">Shoot tissue taken approximately 20 cm above the soil surface</tissue>
    </source>
</reference>
<dbReference type="EMBL" id="GBRH01169881">
    <property type="protein sequence ID" value="JAE28015.1"/>
    <property type="molecule type" value="Transcribed_RNA"/>
</dbReference>
<evidence type="ECO:0000313" key="1">
    <source>
        <dbReference type="EMBL" id="JAE28015.1"/>
    </source>
</evidence>
<reference evidence="1" key="2">
    <citation type="journal article" date="2015" name="Data Brief">
        <title>Shoot transcriptome of the giant reed, Arundo donax.</title>
        <authorList>
            <person name="Barrero R.A."/>
            <person name="Guerrero F.D."/>
            <person name="Moolhuijzen P."/>
            <person name="Goolsby J.A."/>
            <person name="Tidwell J."/>
            <person name="Bellgard S.E."/>
            <person name="Bellgard M.I."/>
        </authorList>
    </citation>
    <scope>NUCLEOTIDE SEQUENCE</scope>
    <source>
        <tissue evidence="1">Shoot tissue taken approximately 20 cm above the soil surface</tissue>
    </source>
</reference>
<dbReference type="AlphaFoldDB" id="A0A0A9GSA1"/>
<proteinExistence type="predicted"/>
<protein>
    <submittedName>
        <fullName evidence="1">Uncharacterized protein</fullName>
    </submittedName>
</protein>